<accession>A0A812TZP0</accession>
<feature type="compositionally biased region" description="Polar residues" evidence="1">
    <location>
        <begin position="19"/>
        <end position="32"/>
    </location>
</feature>
<reference evidence="2" key="1">
    <citation type="submission" date="2021-02" db="EMBL/GenBank/DDBJ databases">
        <authorList>
            <person name="Dougan E. K."/>
            <person name="Rhodes N."/>
            <person name="Thang M."/>
            <person name="Chan C."/>
        </authorList>
    </citation>
    <scope>NUCLEOTIDE SEQUENCE</scope>
</reference>
<comment type="caution">
    <text evidence="2">The sequence shown here is derived from an EMBL/GenBank/DDBJ whole genome shotgun (WGS) entry which is preliminary data.</text>
</comment>
<evidence type="ECO:0000313" key="2">
    <source>
        <dbReference type="EMBL" id="CAE7556663.1"/>
    </source>
</evidence>
<feature type="region of interest" description="Disordered" evidence="1">
    <location>
        <begin position="1"/>
        <end position="32"/>
    </location>
</feature>
<dbReference type="AlphaFoldDB" id="A0A812TZP0"/>
<dbReference type="Proteomes" id="UP000604046">
    <property type="component" value="Unassembled WGS sequence"/>
</dbReference>
<gene>
    <name evidence="2" type="ORF">SNAT2548_LOCUS31307</name>
</gene>
<protein>
    <submittedName>
        <fullName evidence="2">Uncharacterized protein</fullName>
    </submittedName>
</protein>
<name>A0A812TZP0_9DINO</name>
<keyword evidence="3" id="KW-1185">Reference proteome</keyword>
<organism evidence="2 3">
    <name type="scientific">Symbiodinium natans</name>
    <dbReference type="NCBI Taxonomy" id="878477"/>
    <lineage>
        <taxon>Eukaryota</taxon>
        <taxon>Sar</taxon>
        <taxon>Alveolata</taxon>
        <taxon>Dinophyceae</taxon>
        <taxon>Suessiales</taxon>
        <taxon>Symbiodiniaceae</taxon>
        <taxon>Symbiodinium</taxon>
    </lineage>
</organism>
<dbReference type="EMBL" id="CAJNDS010002650">
    <property type="protein sequence ID" value="CAE7556663.1"/>
    <property type="molecule type" value="Genomic_DNA"/>
</dbReference>
<evidence type="ECO:0000313" key="3">
    <source>
        <dbReference type="Proteomes" id="UP000604046"/>
    </source>
</evidence>
<sequence>MRSSGPVGLGALEAGRVTGSLTDRPSSSRLRQQLQPCVEEWARWRRQRETQKDDADRAAAIRTLSVTRSFRDAPAALVKANEEREAERLARDLLLQEEAVIEASVRGRRLPQTPANASFASSPKTASPRCRGVPRLFLRGRKAVAQMSGDPKALSESVGRACGHHLPLT</sequence>
<evidence type="ECO:0000256" key="1">
    <source>
        <dbReference type="SAM" id="MobiDB-lite"/>
    </source>
</evidence>
<proteinExistence type="predicted"/>